<proteinExistence type="predicted"/>
<gene>
    <name evidence="2" type="primary">ELOB</name>
</gene>
<dbReference type="Ensembl" id="ENSSHBT00005004448.1">
    <property type="protein sequence ID" value="ENSSHBP00005003659.1"/>
    <property type="gene ID" value="ENSSHBG00005003299.1"/>
</dbReference>
<dbReference type="GO" id="GO:0070449">
    <property type="term" value="C:elongin complex"/>
    <property type="evidence" value="ECO:0007669"/>
    <property type="project" value="InterPro"/>
</dbReference>
<name>A0A672TP23_STRHB</name>
<dbReference type="GO" id="GO:0030891">
    <property type="term" value="C:VCB complex"/>
    <property type="evidence" value="ECO:0007669"/>
    <property type="project" value="InterPro"/>
</dbReference>
<dbReference type="InterPro" id="IPR029071">
    <property type="entry name" value="Ubiquitin-like_domsf"/>
</dbReference>
<feature type="domain" description="Ubiquitin-like" evidence="1">
    <location>
        <begin position="1"/>
        <end position="64"/>
    </location>
</feature>
<accession>A0A672TP23</accession>
<sequence length="64" mass="7397">MDVCLMICCHKTTIFTKAEEATAHELKKVVEGTTKRLPKEQWLYKDDQLLDDDHRTLLDCSLSS</sequence>
<dbReference type="Proteomes" id="UP000472266">
    <property type="component" value="Chromosome 6"/>
</dbReference>
<dbReference type="InterPro" id="IPR000626">
    <property type="entry name" value="Ubiquitin-like_dom"/>
</dbReference>
<evidence type="ECO:0000313" key="2">
    <source>
        <dbReference type="Ensembl" id="ENSSHBP00005003659.1"/>
    </source>
</evidence>
<evidence type="ECO:0000259" key="1">
    <source>
        <dbReference type="PROSITE" id="PS50053"/>
    </source>
</evidence>
<keyword evidence="3" id="KW-1185">Reference proteome</keyword>
<organism evidence="2 3">
    <name type="scientific">Strigops habroptila</name>
    <name type="common">Kakapo</name>
    <dbReference type="NCBI Taxonomy" id="2489341"/>
    <lineage>
        <taxon>Eukaryota</taxon>
        <taxon>Metazoa</taxon>
        <taxon>Chordata</taxon>
        <taxon>Craniata</taxon>
        <taxon>Vertebrata</taxon>
        <taxon>Euteleostomi</taxon>
        <taxon>Archelosauria</taxon>
        <taxon>Archosauria</taxon>
        <taxon>Dinosauria</taxon>
        <taxon>Saurischia</taxon>
        <taxon>Theropoda</taxon>
        <taxon>Coelurosauria</taxon>
        <taxon>Aves</taxon>
        <taxon>Neognathae</taxon>
        <taxon>Neoaves</taxon>
        <taxon>Telluraves</taxon>
        <taxon>Australaves</taxon>
        <taxon>Psittaciformes</taxon>
        <taxon>Psittacidae</taxon>
        <taxon>Strigops</taxon>
    </lineage>
</organism>
<dbReference type="AlphaFoldDB" id="A0A672TP23"/>
<evidence type="ECO:0000313" key="3">
    <source>
        <dbReference type="Proteomes" id="UP000472266"/>
    </source>
</evidence>
<reference evidence="2 3" key="1">
    <citation type="submission" date="2019-11" db="EMBL/GenBank/DDBJ databases">
        <title>Strigops habroptila (kakapo) genome, bStrHab1, primary haplotype, v2.</title>
        <authorList>
            <person name="Jarvis E.D."/>
            <person name="Howard J."/>
            <person name="Rhie A."/>
            <person name="Phillippy A."/>
            <person name="Korlach J."/>
            <person name="Digby A."/>
            <person name="Iorns D."/>
            <person name="Eason D."/>
            <person name="Robertson B."/>
            <person name="Raemaekers T."/>
            <person name="Howe K."/>
            <person name="Lewin H."/>
            <person name="Damas J."/>
            <person name="Hastie A."/>
            <person name="Tracey A."/>
            <person name="Chow W."/>
            <person name="Fedrigo O."/>
        </authorList>
    </citation>
    <scope>NUCLEOTIDE SEQUENCE [LARGE SCALE GENOMIC DNA]</scope>
</reference>
<dbReference type="InterPro" id="IPR039049">
    <property type="entry name" value="ELOB"/>
</dbReference>
<dbReference type="GeneTree" id="ENSGT01030000238632"/>
<dbReference type="PANTHER" id="PTHR13248">
    <property type="entry name" value="TRANSCRIPTION ELONGATION FACTOR B POLYPEPTIDE 2"/>
    <property type="match status" value="1"/>
</dbReference>
<dbReference type="InParanoid" id="A0A672TP23"/>
<dbReference type="Gene3D" id="3.10.20.90">
    <property type="entry name" value="Phosphatidylinositol 3-kinase Catalytic Subunit, Chain A, domain 1"/>
    <property type="match status" value="1"/>
</dbReference>
<dbReference type="PROSITE" id="PS50053">
    <property type="entry name" value="UBIQUITIN_2"/>
    <property type="match status" value="1"/>
</dbReference>
<dbReference type="PANTHER" id="PTHR13248:SF4">
    <property type="entry name" value="ELONGIN B"/>
    <property type="match status" value="1"/>
</dbReference>
<protein>
    <recommendedName>
        <fullName evidence="1">Ubiquitin-like domain-containing protein</fullName>
    </recommendedName>
</protein>
<reference evidence="2" key="2">
    <citation type="submission" date="2025-08" db="UniProtKB">
        <authorList>
            <consortium name="Ensembl"/>
        </authorList>
    </citation>
    <scope>IDENTIFICATION</scope>
</reference>
<dbReference type="OMA" id="AMEVIVM"/>
<dbReference type="GO" id="GO:0006368">
    <property type="term" value="P:transcription elongation by RNA polymerase II"/>
    <property type="evidence" value="ECO:0007669"/>
    <property type="project" value="InterPro"/>
</dbReference>
<dbReference type="SUPFAM" id="SSF54236">
    <property type="entry name" value="Ubiquitin-like"/>
    <property type="match status" value="1"/>
</dbReference>
<reference evidence="2" key="3">
    <citation type="submission" date="2025-09" db="UniProtKB">
        <authorList>
            <consortium name="Ensembl"/>
        </authorList>
    </citation>
    <scope>IDENTIFICATION</scope>
</reference>